<keyword evidence="1" id="KW-0808">Transferase</keyword>
<evidence type="ECO:0000256" key="1">
    <source>
        <dbReference type="ARBA" id="ARBA00022679"/>
    </source>
</evidence>
<proteinExistence type="predicted"/>
<dbReference type="Gene3D" id="3.40.50.2000">
    <property type="entry name" value="Glycogen Phosphorylase B"/>
    <property type="match status" value="2"/>
</dbReference>
<dbReference type="EMBL" id="BAABME010015049">
    <property type="protein sequence ID" value="GAA0139124.1"/>
    <property type="molecule type" value="Genomic_DNA"/>
</dbReference>
<gene>
    <name evidence="2" type="ORF">LIER_35035</name>
</gene>
<evidence type="ECO:0000313" key="3">
    <source>
        <dbReference type="Proteomes" id="UP001454036"/>
    </source>
</evidence>
<comment type="caution">
    <text evidence="2">The sequence shown here is derived from an EMBL/GenBank/DDBJ whole genome shotgun (WGS) entry which is preliminary data.</text>
</comment>
<keyword evidence="3" id="KW-1185">Reference proteome</keyword>
<dbReference type="GO" id="GO:0008194">
    <property type="term" value="F:UDP-glycosyltransferase activity"/>
    <property type="evidence" value="ECO:0007669"/>
    <property type="project" value="InterPro"/>
</dbReference>
<dbReference type="SUPFAM" id="SSF53756">
    <property type="entry name" value="UDP-Glycosyltransferase/glycogen phosphorylase"/>
    <property type="match status" value="1"/>
</dbReference>
<dbReference type="InterPro" id="IPR002213">
    <property type="entry name" value="UDP_glucos_trans"/>
</dbReference>
<dbReference type="CDD" id="cd03784">
    <property type="entry name" value="GT1_Gtf-like"/>
    <property type="match status" value="1"/>
</dbReference>
<dbReference type="Pfam" id="PF00201">
    <property type="entry name" value="UDPGT"/>
    <property type="match status" value="1"/>
</dbReference>
<reference evidence="2 3" key="1">
    <citation type="submission" date="2024-01" db="EMBL/GenBank/DDBJ databases">
        <title>The complete chloroplast genome sequence of Lithospermum erythrorhizon: insights into the phylogenetic relationship among Boraginaceae species and the maternal lineages of purple gromwells.</title>
        <authorList>
            <person name="Okada T."/>
            <person name="Watanabe K."/>
        </authorList>
    </citation>
    <scope>NUCLEOTIDE SEQUENCE [LARGE SCALE GENOMIC DNA]</scope>
</reference>
<evidence type="ECO:0000313" key="2">
    <source>
        <dbReference type="EMBL" id="GAA0139124.1"/>
    </source>
</evidence>
<dbReference type="FunFam" id="3.40.50.2000:FF:000061">
    <property type="entry name" value="UDP-glycosyltransferase 83A1"/>
    <property type="match status" value="1"/>
</dbReference>
<dbReference type="PANTHER" id="PTHR48045">
    <property type="entry name" value="UDP-GLYCOSYLTRANSFERASE 72B1"/>
    <property type="match status" value="1"/>
</dbReference>
<dbReference type="PANTHER" id="PTHR48045:SF21">
    <property type="entry name" value="UDP-GLYCOSYLTRANSFERASE 83A1"/>
    <property type="match status" value="1"/>
</dbReference>
<dbReference type="Proteomes" id="UP001454036">
    <property type="component" value="Unassembled WGS sequence"/>
</dbReference>
<accession>A0AAV3NIE0</accession>
<dbReference type="AlphaFoldDB" id="A0AAV3NIE0"/>
<name>A0AAV3NIE0_LITER</name>
<sequence>MIKLSPTMPPMNSEKFIWTSIGDQTTQKIVFNYWTKCNETVDLADWLLCNSTYDLEPATFAVFKNFTPIGPLLARNRLGKSTGYFWPEDTECLTWLDKQPEKSVIYIAFGSFTVFDQVQFQELALGLELTNKPFLWVVRQDISDNAGKAYPDGFKKRVQSRGHLVGWAPQQLILQHPSIACFVSHCGWNSTVEGVSNGIPFLCWPYFADQFNNQSYICDEWKIGLELKRDDIGIIRKDEIKNKVDQLLSDQCFKIRVKNLQEKVISAVSKGGSSNNHLSSFIEWIKQDIEN</sequence>
<protein>
    <submittedName>
        <fullName evidence="2">Glycosyltransferase</fullName>
    </submittedName>
</protein>
<organism evidence="2 3">
    <name type="scientific">Lithospermum erythrorhizon</name>
    <name type="common">Purple gromwell</name>
    <name type="synonym">Lithospermum officinale var. erythrorhizon</name>
    <dbReference type="NCBI Taxonomy" id="34254"/>
    <lineage>
        <taxon>Eukaryota</taxon>
        <taxon>Viridiplantae</taxon>
        <taxon>Streptophyta</taxon>
        <taxon>Embryophyta</taxon>
        <taxon>Tracheophyta</taxon>
        <taxon>Spermatophyta</taxon>
        <taxon>Magnoliopsida</taxon>
        <taxon>eudicotyledons</taxon>
        <taxon>Gunneridae</taxon>
        <taxon>Pentapetalae</taxon>
        <taxon>asterids</taxon>
        <taxon>lamiids</taxon>
        <taxon>Boraginales</taxon>
        <taxon>Boraginaceae</taxon>
        <taxon>Boraginoideae</taxon>
        <taxon>Lithospermeae</taxon>
        <taxon>Lithospermum</taxon>
    </lineage>
</organism>